<feature type="compositionally biased region" description="Low complexity" evidence="1">
    <location>
        <begin position="117"/>
        <end position="128"/>
    </location>
</feature>
<dbReference type="EMBL" id="KZ679257">
    <property type="protein sequence ID" value="PTB45794.1"/>
    <property type="molecule type" value="Genomic_DNA"/>
</dbReference>
<dbReference type="AlphaFoldDB" id="A0A2T3ZLW4"/>
<gene>
    <name evidence="2" type="ORF">M441DRAFT_76843</name>
</gene>
<accession>A0A2T3ZLW4</accession>
<dbReference type="OrthoDB" id="4936392at2759"/>
<reference evidence="2 3" key="1">
    <citation type="submission" date="2016-07" db="EMBL/GenBank/DDBJ databases">
        <title>Multiple horizontal gene transfer events from other fungi enriched the ability of initially mycotrophic Trichoderma (Ascomycota) to feed on dead plant biomass.</title>
        <authorList>
            <consortium name="DOE Joint Genome Institute"/>
            <person name="Aerts A."/>
            <person name="Atanasova L."/>
            <person name="Chenthamara K."/>
            <person name="Zhang J."/>
            <person name="Grujic M."/>
            <person name="Henrissat B."/>
            <person name="Kuo A."/>
            <person name="Salamov A."/>
            <person name="Lipzen A."/>
            <person name="Labutti K."/>
            <person name="Barry K."/>
            <person name="Miao Y."/>
            <person name="Rahimi M.J."/>
            <person name="Shen Q."/>
            <person name="Grigoriev I.V."/>
            <person name="Kubicek C.P."/>
            <person name="Druzhinina I.S."/>
        </authorList>
    </citation>
    <scope>NUCLEOTIDE SEQUENCE [LARGE SCALE GENOMIC DNA]</scope>
    <source>
        <strain evidence="2 3">CBS 433.97</strain>
    </source>
</reference>
<dbReference type="Proteomes" id="UP000240493">
    <property type="component" value="Unassembled WGS sequence"/>
</dbReference>
<evidence type="ECO:0000313" key="2">
    <source>
        <dbReference type="EMBL" id="PTB45794.1"/>
    </source>
</evidence>
<keyword evidence="3" id="KW-1185">Reference proteome</keyword>
<evidence type="ECO:0000313" key="3">
    <source>
        <dbReference type="Proteomes" id="UP000240493"/>
    </source>
</evidence>
<protein>
    <submittedName>
        <fullName evidence="2">Uncharacterized protein</fullName>
    </submittedName>
</protein>
<name>A0A2T3ZLW4_TRIA4</name>
<feature type="compositionally biased region" description="Polar residues" evidence="1">
    <location>
        <begin position="22"/>
        <end position="49"/>
    </location>
</feature>
<organism evidence="2 3">
    <name type="scientific">Trichoderma asperellum (strain ATCC 204424 / CBS 433.97 / NBRC 101777)</name>
    <dbReference type="NCBI Taxonomy" id="1042311"/>
    <lineage>
        <taxon>Eukaryota</taxon>
        <taxon>Fungi</taxon>
        <taxon>Dikarya</taxon>
        <taxon>Ascomycota</taxon>
        <taxon>Pezizomycotina</taxon>
        <taxon>Sordariomycetes</taxon>
        <taxon>Hypocreomycetidae</taxon>
        <taxon>Hypocreales</taxon>
        <taxon>Hypocreaceae</taxon>
        <taxon>Trichoderma</taxon>
    </lineage>
</organism>
<feature type="compositionally biased region" description="Acidic residues" evidence="1">
    <location>
        <begin position="83"/>
        <end position="94"/>
    </location>
</feature>
<feature type="compositionally biased region" description="Basic and acidic residues" evidence="1">
    <location>
        <begin position="312"/>
        <end position="323"/>
    </location>
</feature>
<feature type="compositionally biased region" description="Basic residues" evidence="1">
    <location>
        <begin position="338"/>
        <end position="348"/>
    </location>
</feature>
<sequence length="465" mass="51808">MLHYSTLPSRRNPLPPGAAFPGSQSFRYQHSSQFVFNSPGVPSQPQSCSPEAIKPAETELDHDDNDAESCKRSKPKPTAVDTEGNDAIEFDPADSDTWASLPAPLNNEDGNGEIHDSSLLSSPETLSPRVISQSSGRFLKMIDELRLDASDPSPSMTDDIKNISRYLRRTSSSYPSQGHVSTRVQSPESMFRPNKLSLTDLSRFSKANDRLSNLRSTLSSDGGYDKTMSTAPPEATEEAITAITQWQSQVRPRVASYNKYQLSESGEVLPSDSASQQQSPSGVHFLPPTPASATSKGGLTWGSVEHFKGQLDGTHETSSRFESPDLALRLPGAPSNHGHPHRQSKRKASVFSLRSLTNSLSKRPRFGLRKWASTFYRQGSQRLNMARQKWRYQPRQGRGVFEGWKTRYRRVAQNMFPGQEEQKKDDGTCSAERKVCSNEDWWRDGVSRYEAPKWMNFRGGAHSHG</sequence>
<proteinExistence type="predicted"/>
<feature type="region of interest" description="Disordered" evidence="1">
    <location>
        <begin position="214"/>
        <end position="235"/>
    </location>
</feature>
<feature type="compositionally biased region" description="Low complexity" evidence="1">
    <location>
        <begin position="270"/>
        <end position="281"/>
    </location>
</feature>
<feature type="region of interest" description="Disordered" evidence="1">
    <location>
        <begin position="1"/>
        <end position="128"/>
    </location>
</feature>
<evidence type="ECO:0000256" key="1">
    <source>
        <dbReference type="SAM" id="MobiDB-lite"/>
    </source>
</evidence>
<feature type="region of interest" description="Disordered" evidence="1">
    <location>
        <begin position="312"/>
        <end position="349"/>
    </location>
</feature>
<feature type="region of interest" description="Disordered" evidence="1">
    <location>
        <begin position="268"/>
        <end position="298"/>
    </location>
</feature>